<accession>C7R583</accession>
<dbReference type="PROSITE" id="PS51257">
    <property type="entry name" value="PROKAR_LIPOPROTEIN"/>
    <property type="match status" value="1"/>
</dbReference>
<dbReference type="KEGG" id="jde:Jden_0085"/>
<keyword evidence="2" id="KW-1185">Reference proteome</keyword>
<dbReference type="RefSeq" id="WP_012805866.1">
    <property type="nucleotide sequence ID" value="NC_013174.1"/>
</dbReference>
<name>C7R583_JONDD</name>
<dbReference type="EMBL" id="CP001706">
    <property type="protein sequence ID" value="ACV07761.1"/>
    <property type="molecule type" value="Genomic_DNA"/>
</dbReference>
<dbReference type="Proteomes" id="UP000000628">
    <property type="component" value="Chromosome"/>
</dbReference>
<dbReference type="HOGENOM" id="CLU_1641491_0_0_11"/>
<sequence>MFVGSRRDVRQVLPVRRVFVVGVVALLCGVVGCTPGAQSAGSSAGGTVATVTQAEDPDGLAGSGIEGVLGSFQDGDVVYFYVLDELGVKNGLILPHDFVASADGRSMMQGGSVVANVGESYFFPGGWASGPMASLWNPVEDDFKPWVVGTPEPALVDVTVG</sequence>
<evidence type="ECO:0000313" key="2">
    <source>
        <dbReference type="Proteomes" id="UP000000628"/>
    </source>
</evidence>
<evidence type="ECO:0000313" key="1">
    <source>
        <dbReference type="EMBL" id="ACV07761.1"/>
    </source>
</evidence>
<dbReference type="OrthoDB" id="105450at2"/>
<proteinExistence type="predicted"/>
<gene>
    <name evidence="1" type="ordered locus">Jden_0085</name>
</gene>
<protein>
    <submittedName>
        <fullName evidence="1">Uncharacterized protein</fullName>
    </submittedName>
</protein>
<dbReference type="STRING" id="471856.Jden_0085"/>
<dbReference type="AlphaFoldDB" id="C7R583"/>
<organism evidence="1 2">
    <name type="scientific">Jonesia denitrificans (strain ATCC 14870 / DSM 20603 / BCRC 15368 / CIP 55.134 / JCM 11481 / NBRC 15587 / NCTC 10816 / Prevot 55134)</name>
    <name type="common">Listeria denitrificans</name>
    <dbReference type="NCBI Taxonomy" id="471856"/>
    <lineage>
        <taxon>Bacteria</taxon>
        <taxon>Bacillati</taxon>
        <taxon>Actinomycetota</taxon>
        <taxon>Actinomycetes</taxon>
        <taxon>Micrococcales</taxon>
        <taxon>Jonesiaceae</taxon>
        <taxon>Jonesia</taxon>
    </lineage>
</organism>
<reference evidence="1 2" key="1">
    <citation type="journal article" date="2009" name="Stand. Genomic Sci.">
        <title>Complete genome sequence of Jonesia denitrificans type strain (Prevot 55134).</title>
        <authorList>
            <person name="Pukall R."/>
            <person name="Gehrich-Schroter G."/>
            <person name="Lapidus A."/>
            <person name="Nolan M."/>
            <person name="Glavina Del Rio T."/>
            <person name="Lucas S."/>
            <person name="Chen F."/>
            <person name="Tice H."/>
            <person name="Pitluck S."/>
            <person name="Cheng J.F."/>
            <person name="Copeland A."/>
            <person name="Saunders E."/>
            <person name="Brettin T."/>
            <person name="Detter J.C."/>
            <person name="Bruce D."/>
            <person name="Goodwin L."/>
            <person name="Pati A."/>
            <person name="Ivanova N."/>
            <person name="Mavromatis K."/>
            <person name="Ovchinnikova G."/>
            <person name="Chen A."/>
            <person name="Palaniappan K."/>
            <person name="Land M."/>
            <person name="Hauser L."/>
            <person name="Chang Y.J."/>
            <person name="Jeffries C.D."/>
            <person name="Chain P."/>
            <person name="Goker M."/>
            <person name="Bristow J."/>
            <person name="Eisen J.A."/>
            <person name="Markowitz V."/>
            <person name="Hugenholtz P."/>
            <person name="Kyrpides N.C."/>
            <person name="Klenk H.P."/>
            <person name="Han C."/>
        </authorList>
    </citation>
    <scope>NUCLEOTIDE SEQUENCE [LARGE SCALE GENOMIC DNA]</scope>
    <source>
        <strain evidence="2">ATCC 14870 / DSM 20603 / BCRC 15368 / CIP 55.134 / JCM 11481 / NBRC 15587 / NCTC 10816 / Prevot 55134</strain>
    </source>
</reference>